<protein>
    <submittedName>
        <fullName evidence="2">Uncharacterized protein</fullName>
    </submittedName>
</protein>
<sequence>MHRTSFLQQCIDEVEGPTVEQTRPMASLNPFSQDTLFLNPLPPTLLSSFDGRLFRGILGDPRAQNTAGGAAPPTQENLSQLPRYQNLPTYVATPHYHEKLTANVPTNRNKHRDDMSSYLRQWDTKFSSSSS</sequence>
<gene>
    <name evidence="2" type="ORF">S40285_10243</name>
</gene>
<dbReference type="AlphaFoldDB" id="A0A084R318"/>
<organism evidence="2 3">
    <name type="scientific">Stachybotrys chlorohalonatus (strain IBT 40285)</name>
    <dbReference type="NCBI Taxonomy" id="1283841"/>
    <lineage>
        <taxon>Eukaryota</taxon>
        <taxon>Fungi</taxon>
        <taxon>Dikarya</taxon>
        <taxon>Ascomycota</taxon>
        <taxon>Pezizomycotina</taxon>
        <taxon>Sordariomycetes</taxon>
        <taxon>Hypocreomycetidae</taxon>
        <taxon>Hypocreales</taxon>
        <taxon>Stachybotryaceae</taxon>
        <taxon>Stachybotrys</taxon>
    </lineage>
</organism>
<reference evidence="2 3" key="1">
    <citation type="journal article" date="2014" name="BMC Genomics">
        <title>Comparative genome sequencing reveals chemotype-specific gene clusters in the toxigenic black mold Stachybotrys.</title>
        <authorList>
            <person name="Semeiks J."/>
            <person name="Borek D."/>
            <person name="Otwinowski Z."/>
            <person name="Grishin N.V."/>
        </authorList>
    </citation>
    <scope>NUCLEOTIDE SEQUENCE [LARGE SCALE GENOMIC DNA]</scope>
    <source>
        <strain evidence="2 3">IBT 40285</strain>
    </source>
</reference>
<dbReference type="HOGENOM" id="CLU_1928973_0_0_1"/>
<evidence type="ECO:0000256" key="1">
    <source>
        <dbReference type="SAM" id="MobiDB-lite"/>
    </source>
</evidence>
<name>A0A084R318_STAC4</name>
<keyword evidence="3" id="KW-1185">Reference proteome</keyword>
<dbReference type="EMBL" id="KL659168">
    <property type="protein sequence ID" value="KFA70603.1"/>
    <property type="molecule type" value="Genomic_DNA"/>
</dbReference>
<proteinExistence type="predicted"/>
<accession>A0A084R318</accession>
<dbReference type="Proteomes" id="UP000028524">
    <property type="component" value="Unassembled WGS sequence"/>
</dbReference>
<evidence type="ECO:0000313" key="2">
    <source>
        <dbReference type="EMBL" id="KFA70603.1"/>
    </source>
</evidence>
<feature type="region of interest" description="Disordered" evidence="1">
    <location>
        <begin position="58"/>
        <end position="82"/>
    </location>
</feature>
<dbReference type="InParanoid" id="A0A084R318"/>
<evidence type="ECO:0000313" key="3">
    <source>
        <dbReference type="Proteomes" id="UP000028524"/>
    </source>
</evidence>